<feature type="domain" description="SoxA A3" evidence="6">
    <location>
        <begin position="501"/>
        <end position="586"/>
    </location>
</feature>
<keyword evidence="2" id="KW-0560">Oxidoreductase</keyword>
<dbReference type="RefSeq" id="WP_151177957.1">
    <property type="nucleotide sequence ID" value="NZ_CP042906.1"/>
</dbReference>
<dbReference type="KEGG" id="htq:FRZ44_30310"/>
<dbReference type="Pfam" id="PF13510">
    <property type="entry name" value="Fer2_4"/>
    <property type="match status" value="1"/>
</dbReference>
<dbReference type="GO" id="GO:0008168">
    <property type="term" value="F:methyltransferase activity"/>
    <property type="evidence" value="ECO:0007669"/>
    <property type="project" value="UniProtKB-KW"/>
</dbReference>
<dbReference type="Gene3D" id="3.50.50.60">
    <property type="entry name" value="FAD/NAD(P)-binding domain"/>
    <property type="match status" value="1"/>
</dbReference>
<dbReference type="EMBL" id="CP042906">
    <property type="protein sequence ID" value="QEX17728.1"/>
    <property type="molecule type" value="Genomic_DNA"/>
</dbReference>
<keyword evidence="7" id="KW-0808">Transferase</keyword>
<dbReference type="GO" id="GO:0032259">
    <property type="term" value="P:methylation"/>
    <property type="evidence" value="ECO:0007669"/>
    <property type="project" value="UniProtKB-KW"/>
</dbReference>
<keyword evidence="7" id="KW-0489">Methyltransferase</keyword>
<dbReference type="Pfam" id="PF07992">
    <property type="entry name" value="Pyr_redox_2"/>
    <property type="match status" value="1"/>
</dbReference>
<dbReference type="Gene3D" id="3.10.20.440">
    <property type="entry name" value="2Fe-2S iron-sulphur cluster binding domain, sarcosine oxidase, alpha subunit, N-terminal domain"/>
    <property type="match status" value="1"/>
</dbReference>
<dbReference type="Gene3D" id="3.30.1360.120">
    <property type="entry name" value="Probable tRNA modification gtpase trme, domain 1"/>
    <property type="match status" value="1"/>
</dbReference>
<evidence type="ECO:0000313" key="8">
    <source>
        <dbReference type="Proteomes" id="UP000326202"/>
    </source>
</evidence>
<feature type="domain" description="Aminomethyltransferase C-terminal" evidence="5">
    <location>
        <begin position="883"/>
        <end position="964"/>
    </location>
</feature>
<evidence type="ECO:0000259" key="6">
    <source>
        <dbReference type="Pfam" id="PF17806"/>
    </source>
</evidence>
<dbReference type="Proteomes" id="UP000326202">
    <property type="component" value="Chromosome"/>
</dbReference>
<dbReference type="InterPro" id="IPR036188">
    <property type="entry name" value="FAD/NAD-bd_sf"/>
</dbReference>
<evidence type="ECO:0000256" key="2">
    <source>
        <dbReference type="ARBA" id="ARBA00023002"/>
    </source>
</evidence>
<dbReference type="Pfam" id="PF01571">
    <property type="entry name" value="GCV_T"/>
    <property type="match status" value="1"/>
</dbReference>
<organism evidence="7 8">
    <name type="scientific">Hypericibacter terrae</name>
    <dbReference type="NCBI Taxonomy" id="2602015"/>
    <lineage>
        <taxon>Bacteria</taxon>
        <taxon>Pseudomonadati</taxon>
        <taxon>Pseudomonadota</taxon>
        <taxon>Alphaproteobacteria</taxon>
        <taxon>Rhodospirillales</taxon>
        <taxon>Dongiaceae</taxon>
        <taxon>Hypericibacter</taxon>
    </lineage>
</organism>
<evidence type="ECO:0000259" key="4">
    <source>
        <dbReference type="Pfam" id="PF07992"/>
    </source>
</evidence>
<dbReference type="InterPro" id="IPR041117">
    <property type="entry name" value="SoxA_A3"/>
</dbReference>
<dbReference type="PANTHER" id="PTHR43757">
    <property type="entry name" value="AMINOMETHYLTRANSFERASE"/>
    <property type="match status" value="1"/>
</dbReference>
<dbReference type="InterPro" id="IPR027266">
    <property type="entry name" value="TrmE/GcvT-like"/>
</dbReference>
<dbReference type="PRINTS" id="PR00368">
    <property type="entry name" value="FADPNR"/>
</dbReference>
<dbReference type="Pfam" id="PF17806">
    <property type="entry name" value="SO_alpha_A3"/>
    <property type="match status" value="1"/>
</dbReference>
<evidence type="ECO:0000313" key="7">
    <source>
        <dbReference type="EMBL" id="QEX17728.1"/>
    </source>
</evidence>
<dbReference type="SUPFAM" id="SSF103025">
    <property type="entry name" value="Folate-binding domain"/>
    <property type="match status" value="1"/>
</dbReference>
<dbReference type="SUPFAM" id="SSF101790">
    <property type="entry name" value="Aminomethyltransferase beta-barrel domain"/>
    <property type="match status" value="1"/>
</dbReference>
<dbReference type="InterPro" id="IPR006222">
    <property type="entry name" value="GCVT_N"/>
</dbReference>
<dbReference type="InterPro" id="IPR042204">
    <property type="entry name" value="2Fe-2S-bd_N"/>
</dbReference>
<dbReference type="InterPro" id="IPR013977">
    <property type="entry name" value="GcvT_C"/>
</dbReference>
<dbReference type="GO" id="GO:0016491">
    <property type="term" value="F:oxidoreductase activity"/>
    <property type="evidence" value="ECO:0007669"/>
    <property type="project" value="UniProtKB-KW"/>
</dbReference>
<comment type="similarity">
    <text evidence="1">Belongs to the GcvT family.</text>
</comment>
<dbReference type="SUPFAM" id="SSF51905">
    <property type="entry name" value="FAD/NAD(P)-binding domain"/>
    <property type="match status" value="1"/>
</dbReference>
<proteinExistence type="inferred from homology"/>
<dbReference type="InterPro" id="IPR023753">
    <property type="entry name" value="FAD/NAD-binding_dom"/>
</dbReference>
<keyword evidence="8" id="KW-1185">Reference proteome</keyword>
<feature type="domain" description="GCVT N-terminal" evidence="3">
    <location>
        <begin position="596"/>
        <end position="864"/>
    </location>
</feature>
<accession>A0A5J6MJS5</accession>
<evidence type="ECO:0000259" key="5">
    <source>
        <dbReference type="Pfam" id="PF08669"/>
    </source>
</evidence>
<gene>
    <name evidence="7" type="ORF">FRZ44_30310</name>
</gene>
<dbReference type="AlphaFoldDB" id="A0A5J6MJS5"/>
<dbReference type="PRINTS" id="PR00411">
    <property type="entry name" value="PNDRDTASEI"/>
</dbReference>
<sequence length="972" mass="105067">MSDGVNRLSAPAGLLIDRGQPVTFTFEGRPFQGFVGDTIASALAANDEWLISRSFKYHRPRGILTMAGQDANTLVQIGGEPNVLADMHPIRPGLAVMGQNYKGSLEQDRLSFMERLGRFLPVGFYYKAFFKPKWTWPHWEKVIREIAGLGKVDVHAHHDYYDKEYLFADVAVIGAGPAGMAAASEAAKAGLEVILIDEGPRVGGSLSYARFDAAGEQGRTRSRELAAELAASQNIRILTDATCNGFFADNWLAVIKGNRLYKLRAKAVVVATGSLEQPAVFHNNDLPGVMLGSAAQRLIKLYGVRPGRRAVVLTANADGYGVALDLGDAGVEVAAVVDLRNEADSSAFAKAVHARGVSILQGHGVAETFYGVGKRNITAALVGKVTGEGELSPALATIPCDLLCMSVGYSPTGQLLHHIGAKFAYDRASHMFAPSVLPAHVFAAGSVNGTYALDAVIAEGRRAGWAAAKDAGAAVGGEPSAPGDRGAIGVTHPWPIFPSKKGKDFVDFDEDLQVKDLVNGIADGYDHVELLKRYTTVSMGPSQGRHSAVATVRIDAKETGRDIATMSVTTQRPPYRPEKFGLMAGRTFEPERHTAMHRRHLELGARMMPAGLWYRPAFYGKKEERDQAIREEVRNVRNNVGLIDVSTLGGLDVRGPDAAEFLNRLYTFAYAKQPVGRSRYVLMTDQSGAIIDDGVACRFGEEHFYVTATTSGVDGVYRLMLFWNSQWRLDVDVANVTAAYAGVNLAGPKSREVLQKLCPDVDLSAAAFPYMGVRMGTVAGIPARLMRVGFVGELGYEIHVPASMGEALWDKLMEAGRPAGIRPFGVEAQRVLRLEKGHIIIGQDTDGLTHPYEADMAWAISKTKPYFMGGRSIDIQNRSGLTRKLVGFTLDDANAPVPEECHLVVRGAEILGRVTSAVISPSLGRVVGLAYVAPDQAEPGKNFDIKVAGGRLIQARVVPIPFFDPENKRQEM</sequence>
<dbReference type="InterPro" id="IPR029043">
    <property type="entry name" value="GcvT/YgfZ_C"/>
</dbReference>
<evidence type="ECO:0000259" key="3">
    <source>
        <dbReference type="Pfam" id="PF01571"/>
    </source>
</evidence>
<reference evidence="7 8" key="1">
    <citation type="submission" date="2019-08" db="EMBL/GenBank/DDBJ databases">
        <title>Hyperibacter terrae gen. nov., sp. nov. and Hyperibacter viscosus sp. nov., two new members in the family Rhodospirillaceae isolated from the rhizosphere of Hypericum perforatum.</title>
        <authorList>
            <person name="Noviana Z."/>
        </authorList>
    </citation>
    <scope>NUCLEOTIDE SEQUENCE [LARGE SCALE GENOMIC DNA]</scope>
    <source>
        <strain evidence="7 8">R5913</strain>
    </source>
</reference>
<dbReference type="PANTHER" id="PTHR43757:SF2">
    <property type="entry name" value="AMINOMETHYLTRANSFERASE, MITOCHONDRIAL"/>
    <property type="match status" value="1"/>
</dbReference>
<protein>
    <submittedName>
        <fullName evidence="7">Aminomethyltransferase</fullName>
    </submittedName>
</protein>
<evidence type="ECO:0000256" key="1">
    <source>
        <dbReference type="ARBA" id="ARBA00008609"/>
    </source>
</evidence>
<name>A0A5J6MJS5_9PROT</name>
<dbReference type="Pfam" id="PF08669">
    <property type="entry name" value="GCV_T_C"/>
    <property type="match status" value="1"/>
</dbReference>
<dbReference type="InterPro" id="IPR028896">
    <property type="entry name" value="GcvT/YgfZ/DmdA"/>
</dbReference>
<feature type="domain" description="FAD/NAD(P)-binding" evidence="4">
    <location>
        <begin position="169"/>
        <end position="448"/>
    </location>
</feature>
<dbReference type="OrthoDB" id="5287468at2"/>